<proteinExistence type="predicted"/>
<dbReference type="InterPro" id="IPR036388">
    <property type="entry name" value="WH-like_DNA-bd_sf"/>
</dbReference>
<dbReference type="SMART" id="SM00347">
    <property type="entry name" value="HTH_MARR"/>
    <property type="match status" value="1"/>
</dbReference>
<dbReference type="PANTHER" id="PTHR42756">
    <property type="entry name" value="TRANSCRIPTIONAL REGULATOR, MARR"/>
    <property type="match status" value="1"/>
</dbReference>
<organism evidence="5 6">
    <name type="scientific">Lachnospira multipara</name>
    <dbReference type="NCBI Taxonomy" id="28051"/>
    <lineage>
        <taxon>Bacteria</taxon>
        <taxon>Bacillati</taxon>
        <taxon>Bacillota</taxon>
        <taxon>Clostridia</taxon>
        <taxon>Lachnospirales</taxon>
        <taxon>Lachnospiraceae</taxon>
        <taxon>Lachnospira</taxon>
    </lineage>
</organism>
<dbReference type="EMBL" id="FNUL01000007">
    <property type="protein sequence ID" value="SEF74873.1"/>
    <property type="molecule type" value="Genomic_DNA"/>
</dbReference>
<dbReference type="PROSITE" id="PS50995">
    <property type="entry name" value="HTH_MARR_2"/>
    <property type="match status" value="1"/>
</dbReference>
<dbReference type="SUPFAM" id="SSF46785">
    <property type="entry name" value="Winged helix' DNA-binding domain"/>
    <property type="match status" value="1"/>
</dbReference>
<evidence type="ECO:0000313" key="5">
    <source>
        <dbReference type="EMBL" id="SEF74873.1"/>
    </source>
</evidence>
<name>A0A1H5UIJ5_9FIRM</name>
<keyword evidence="6" id="KW-1185">Reference proteome</keyword>
<dbReference type="PANTHER" id="PTHR42756:SF1">
    <property type="entry name" value="TRANSCRIPTIONAL REPRESSOR OF EMRAB OPERON"/>
    <property type="match status" value="1"/>
</dbReference>
<dbReference type="Pfam" id="PF12802">
    <property type="entry name" value="MarR_2"/>
    <property type="match status" value="1"/>
</dbReference>
<keyword evidence="3" id="KW-0804">Transcription</keyword>
<dbReference type="InterPro" id="IPR036390">
    <property type="entry name" value="WH_DNA-bd_sf"/>
</dbReference>
<dbReference type="AlphaFoldDB" id="A0A1H5UIJ5"/>
<feature type="domain" description="HTH marR-type" evidence="4">
    <location>
        <begin position="3"/>
        <end position="137"/>
    </location>
</feature>
<dbReference type="Proteomes" id="UP000236726">
    <property type="component" value="Unassembled WGS sequence"/>
</dbReference>
<evidence type="ECO:0000313" key="6">
    <source>
        <dbReference type="Proteomes" id="UP000236726"/>
    </source>
</evidence>
<keyword evidence="2 5" id="KW-0238">DNA-binding</keyword>
<evidence type="ECO:0000256" key="2">
    <source>
        <dbReference type="ARBA" id="ARBA00023125"/>
    </source>
</evidence>
<keyword evidence="1" id="KW-0805">Transcription regulation</keyword>
<evidence type="ECO:0000256" key="3">
    <source>
        <dbReference type="ARBA" id="ARBA00023163"/>
    </source>
</evidence>
<dbReference type="RefSeq" id="WP_103952769.1">
    <property type="nucleotide sequence ID" value="NZ_FNUL01000007.1"/>
</dbReference>
<evidence type="ECO:0000259" key="4">
    <source>
        <dbReference type="PROSITE" id="PS50995"/>
    </source>
</evidence>
<dbReference type="GO" id="GO:0003677">
    <property type="term" value="F:DNA binding"/>
    <property type="evidence" value="ECO:0007669"/>
    <property type="project" value="UniProtKB-KW"/>
</dbReference>
<dbReference type="InterPro" id="IPR000835">
    <property type="entry name" value="HTH_MarR-typ"/>
</dbReference>
<dbReference type="Gene3D" id="1.10.10.10">
    <property type="entry name" value="Winged helix-like DNA-binding domain superfamily/Winged helix DNA-binding domain"/>
    <property type="match status" value="1"/>
</dbReference>
<gene>
    <name evidence="5" type="ORF">SAMN05216537_107122</name>
</gene>
<accession>A0A1H5UIJ5</accession>
<protein>
    <submittedName>
        <fullName evidence="5">DNA-binding transcriptional regulator, MarR family</fullName>
    </submittedName>
</protein>
<dbReference type="GO" id="GO:0003700">
    <property type="term" value="F:DNA-binding transcription factor activity"/>
    <property type="evidence" value="ECO:0007669"/>
    <property type="project" value="InterPro"/>
</dbReference>
<reference evidence="5 6" key="1">
    <citation type="submission" date="2016-10" db="EMBL/GenBank/DDBJ databases">
        <authorList>
            <person name="de Groot N.N."/>
        </authorList>
    </citation>
    <scope>NUCLEOTIDE SEQUENCE [LARGE SCALE GENOMIC DNA]</scope>
    <source>
        <strain evidence="5 6">D15d</strain>
    </source>
</reference>
<evidence type="ECO:0000256" key="1">
    <source>
        <dbReference type="ARBA" id="ARBA00023015"/>
    </source>
</evidence>
<sequence>MNDESVVKKILKIEKCIKRKFDKLADSTGINGTEGRVIHFLILNQDRDIFQKDVEIEFDFRPSTASELLKKMESKGYILREVSKTDARLKKLTLTDKAKEHEERIINDVVSLEEYIQKGISPKDLETYDRISNIILENIKNFRNE</sequence>